<dbReference type="PANTHER" id="PTHR36503:SF2">
    <property type="entry name" value="BLR2408 PROTEIN"/>
    <property type="match status" value="1"/>
</dbReference>
<proteinExistence type="predicted"/>
<dbReference type="InterPro" id="IPR037523">
    <property type="entry name" value="VOC_core"/>
</dbReference>
<name>A0ABS2NI09_9BACI</name>
<dbReference type="PROSITE" id="PS51819">
    <property type="entry name" value="VOC"/>
    <property type="match status" value="1"/>
</dbReference>
<dbReference type="InterPro" id="IPR029068">
    <property type="entry name" value="Glyas_Bleomycin-R_OHBP_Dase"/>
</dbReference>
<comment type="caution">
    <text evidence="2">The sequence shown here is derived from an EMBL/GenBank/DDBJ whole genome shotgun (WGS) entry which is preliminary data.</text>
</comment>
<dbReference type="InterPro" id="IPR004360">
    <property type="entry name" value="Glyas_Fos-R_dOase_dom"/>
</dbReference>
<keyword evidence="2" id="KW-0456">Lyase</keyword>
<sequence>MKKEFWINLPVKDITKSKEFFTKLGFTFHPRHIDSDEMAGLVMGDNNVIVMLFPEPTFKNFVRNDVTDANQTSEVLLSIDAESKEEVDSMVKRAVEAGGTIFSEPQDESWLYGAGFTDSDGHRWNVLYRDMSKMPKGEEE</sequence>
<feature type="domain" description="VOC" evidence="1">
    <location>
        <begin position="3"/>
        <end position="129"/>
    </location>
</feature>
<evidence type="ECO:0000313" key="3">
    <source>
        <dbReference type="Proteomes" id="UP001646157"/>
    </source>
</evidence>
<dbReference type="SUPFAM" id="SSF54593">
    <property type="entry name" value="Glyoxalase/Bleomycin resistance protein/Dihydroxybiphenyl dioxygenase"/>
    <property type="match status" value="1"/>
</dbReference>
<dbReference type="Pfam" id="PF00903">
    <property type="entry name" value="Glyoxalase"/>
    <property type="match status" value="1"/>
</dbReference>
<protein>
    <submittedName>
        <fullName evidence="2">Lactoylglutathione lyase</fullName>
    </submittedName>
</protein>
<accession>A0ABS2NI09</accession>
<evidence type="ECO:0000313" key="2">
    <source>
        <dbReference type="EMBL" id="MBM7587497.1"/>
    </source>
</evidence>
<dbReference type="Proteomes" id="UP001646157">
    <property type="component" value="Unassembled WGS sequence"/>
</dbReference>
<gene>
    <name evidence="2" type="ORF">JOC86_004070</name>
</gene>
<dbReference type="PANTHER" id="PTHR36503">
    <property type="entry name" value="BLR2520 PROTEIN"/>
    <property type="match status" value="1"/>
</dbReference>
<reference evidence="2 3" key="1">
    <citation type="submission" date="2021-01" db="EMBL/GenBank/DDBJ databases">
        <title>Genomic Encyclopedia of Type Strains, Phase IV (KMG-IV): sequencing the most valuable type-strain genomes for metagenomic binning, comparative biology and taxonomic classification.</title>
        <authorList>
            <person name="Goeker M."/>
        </authorList>
    </citation>
    <scope>NUCLEOTIDE SEQUENCE [LARGE SCALE GENOMIC DNA]</scope>
    <source>
        <strain evidence="2 3">DSM 24834</strain>
    </source>
</reference>
<dbReference type="EMBL" id="JAFBDZ010000004">
    <property type="protein sequence ID" value="MBM7587497.1"/>
    <property type="molecule type" value="Genomic_DNA"/>
</dbReference>
<organism evidence="2 3">
    <name type="scientific">Rossellomorea pakistanensis</name>
    <dbReference type="NCBI Taxonomy" id="992288"/>
    <lineage>
        <taxon>Bacteria</taxon>
        <taxon>Bacillati</taxon>
        <taxon>Bacillota</taxon>
        <taxon>Bacilli</taxon>
        <taxon>Bacillales</taxon>
        <taxon>Bacillaceae</taxon>
        <taxon>Rossellomorea</taxon>
    </lineage>
</organism>
<dbReference type="Gene3D" id="3.10.180.10">
    <property type="entry name" value="2,3-Dihydroxybiphenyl 1,2-Dioxygenase, domain 1"/>
    <property type="match status" value="1"/>
</dbReference>
<keyword evidence="3" id="KW-1185">Reference proteome</keyword>
<dbReference type="GO" id="GO:0016829">
    <property type="term" value="F:lyase activity"/>
    <property type="evidence" value="ECO:0007669"/>
    <property type="project" value="UniProtKB-KW"/>
</dbReference>
<evidence type="ECO:0000259" key="1">
    <source>
        <dbReference type="PROSITE" id="PS51819"/>
    </source>
</evidence>